<proteinExistence type="inferred from homology"/>
<evidence type="ECO:0000256" key="2">
    <source>
        <dbReference type="RuleBase" id="RU003707"/>
    </source>
</evidence>
<dbReference type="InterPro" id="IPR029045">
    <property type="entry name" value="ClpP/crotonase-like_dom_sf"/>
</dbReference>
<dbReference type="RefSeq" id="WP_268047739.1">
    <property type="nucleotide sequence ID" value="NZ_JAPQES010000001.1"/>
</dbReference>
<dbReference type="InterPro" id="IPR014748">
    <property type="entry name" value="Enoyl-CoA_hydra_C"/>
</dbReference>
<dbReference type="SUPFAM" id="SSF52096">
    <property type="entry name" value="ClpP/crotonase"/>
    <property type="match status" value="1"/>
</dbReference>
<reference evidence="3" key="1">
    <citation type="submission" date="2022-12" db="EMBL/GenBank/DDBJ databases">
        <authorList>
            <person name="Wang J."/>
        </authorList>
    </citation>
    <scope>NUCLEOTIDE SEQUENCE</scope>
    <source>
        <strain evidence="3">HY-42-06</strain>
    </source>
</reference>
<comment type="caution">
    <text evidence="3">The sequence shown here is derived from an EMBL/GenBank/DDBJ whole genome shotgun (WGS) entry which is preliminary data.</text>
</comment>
<dbReference type="Gene3D" id="1.10.12.10">
    <property type="entry name" value="Lyase 2-enoyl-coa Hydratase, Chain A, domain 2"/>
    <property type="match status" value="1"/>
</dbReference>
<dbReference type="PANTHER" id="PTHR43459:SF1">
    <property type="entry name" value="EG:BACN32G11.4 PROTEIN"/>
    <property type="match status" value="1"/>
</dbReference>
<organism evidence="3 4">
    <name type="scientific">Clostridium ganghwense</name>
    <dbReference type="NCBI Taxonomy" id="312089"/>
    <lineage>
        <taxon>Bacteria</taxon>
        <taxon>Bacillati</taxon>
        <taxon>Bacillota</taxon>
        <taxon>Clostridia</taxon>
        <taxon>Eubacteriales</taxon>
        <taxon>Clostridiaceae</taxon>
        <taxon>Clostridium</taxon>
    </lineage>
</organism>
<evidence type="ECO:0000313" key="3">
    <source>
        <dbReference type="EMBL" id="MCY6369397.1"/>
    </source>
</evidence>
<comment type="similarity">
    <text evidence="1 2">Belongs to the enoyl-CoA hydratase/isomerase family.</text>
</comment>
<dbReference type="PROSITE" id="PS00166">
    <property type="entry name" value="ENOYL_COA_HYDRATASE"/>
    <property type="match status" value="1"/>
</dbReference>
<dbReference type="Proteomes" id="UP001079657">
    <property type="component" value="Unassembled WGS sequence"/>
</dbReference>
<accession>A0ABT4CK26</accession>
<protein>
    <submittedName>
        <fullName evidence="3">Enoyl-CoA hydratase-related protein</fullName>
    </submittedName>
</protein>
<name>A0ABT4CK26_9CLOT</name>
<dbReference type="InterPro" id="IPR018376">
    <property type="entry name" value="Enoyl-CoA_hyd/isom_CS"/>
</dbReference>
<dbReference type="EMBL" id="JAPQES010000001">
    <property type="protein sequence ID" value="MCY6369397.1"/>
    <property type="molecule type" value="Genomic_DNA"/>
</dbReference>
<dbReference type="CDD" id="cd06558">
    <property type="entry name" value="crotonase-like"/>
    <property type="match status" value="1"/>
</dbReference>
<dbReference type="Gene3D" id="3.90.226.10">
    <property type="entry name" value="2-enoyl-CoA Hydratase, Chain A, domain 1"/>
    <property type="match status" value="1"/>
</dbReference>
<sequence length="261" mass="28383">MSYKKILCSYNDGIARITLNSPKNLNAMDYSLLSELSKELDECKKNANVRVVVLNGAGKGFSGGGDIAAMYKAIEEGQGFGELIEKAAEVALKIKKLPKPVIAAVHGPVAGAGFNVAIACDFCIAAENALFLQAFVKIGLIPDCGGVYLLTRAVGAAKASELALTGKKISAKKALELGIVSEMYNNEEFEEKTNKFALKIAKGPAVSYKNMKQLIYKSQFSDFEDYLKEEVRAQVECSKTEDFKEGLKAFLEKRQPNYIGR</sequence>
<dbReference type="InterPro" id="IPR001753">
    <property type="entry name" value="Enoyl-CoA_hydra/iso"/>
</dbReference>
<keyword evidence="4" id="KW-1185">Reference proteome</keyword>
<gene>
    <name evidence="3" type="ORF">OXH55_01890</name>
</gene>
<dbReference type="PANTHER" id="PTHR43459">
    <property type="entry name" value="ENOYL-COA HYDRATASE"/>
    <property type="match status" value="1"/>
</dbReference>
<dbReference type="Pfam" id="PF00378">
    <property type="entry name" value="ECH_1"/>
    <property type="match status" value="1"/>
</dbReference>
<evidence type="ECO:0000256" key="1">
    <source>
        <dbReference type="ARBA" id="ARBA00005254"/>
    </source>
</evidence>
<evidence type="ECO:0000313" key="4">
    <source>
        <dbReference type="Proteomes" id="UP001079657"/>
    </source>
</evidence>